<dbReference type="EMBL" id="JBHUFL010000002">
    <property type="protein sequence ID" value="MFD1835242.1"/>
    <property type="molecule type" value="Genomic_DNA"/>
</dbReference>
<name>A0ABW4PWN7_9MICO</name>
<evidence type="ECO:0000313" key="2">
    <source>
        <dbReference type="EMBL" id="MFD1835242.1"/>
    </source>
</evidence>
<dbReference type="CDD" id="cd00293">
    <property type="entry name" value="USP-like"/>
    <property type="match status" value="1"/>
</dbReference>
<accession>A0ABW4PWN7</accession>
<dbReference type="InterPro" id="IPR014729">
    <property type="entry name" value="Rossmann-like_a/b/a_fold"/>
</dbReference>
<dbReference type="Gene3D" id="3.40.50.620">
    <property type="entry name" value="HUPs"/>
    <property type="match status" value="1"/>
</dbReference>
<gene>
    <name evidence="2" type="ORF">ACFSDA_09155</name>
</gene>
<keyword evidence="3" id="KW-1185">Reference proteome</keyword>
<organism evidence="2 3">
    <name type="scientific">Brachybacterium rhamnosum</name>
    <dbReference type="NCBI Taxonomy" id="173361"/>
    <lineage>
        <taxon>Bacteria</taxon>
        <taxon>Bacillati</taxon>
        <taxon>Actinomycetota</taxon>
        <taxon>Actinomycetes</taxon>
        <taxon>Micrococcales</taxon>
        <taxon>Dermabacteraceae</taxon>
        <taxon>Brachybacterium</taxon>
    </lineage>
</organism>
<protein>
    <submittedName>
        <fullName evidence="2">Universal stress protein</fullName>
    </submittedName>
</protein>
<dbReference type="Proteomes" id="UP001597280">
    <property type="component" value="Unassembled WGS sequence"/>
</dbReference>
<sequence>MAVVVGFIPTDVGFAALDAARTEAERRGGPLILVNVVRDGVEDDPRHADEGQLDIAADHLRGAAVRVEVRQERTEDDIADVLLRVVEQERAELLVLGIRRQRELGRHLMGLTVQKLLLSSPSEVLVV</sequence>
<evidence type="ECO:0000313" key="3">
    <source>
        <dbReference type="Proteomes" id="UP001597280"/>
    </source>
</evidence>
<evidence type="ECO:0000259" key="1">
    <source>
        <dbReference type="Pfam" id="PF00582"/>
    </source>
</evidence>
<dbReference type="Pfam" id="PF00582">
    <property type="entry name" value="Usp"/>
    <property type="match status" value="1"/>
</dbReference>
<dbReference type="RefSeq" id="WP_137770027.1">
    <property type="nucleotide sequence ID" value="NZ_BAAAIS010000002.1"/>
</dbReference>
<dbReference type="InterPro" id="IPR006016">
    <property type="entry name" value="UspA"/>
</dbReference>
<dbReference type="SUPFAM" id="SSF52402">
    <property type="entry name" value="Adenine nucleotide alpha hydrolases-like"/>
    <property type="match status" value="1"/>
</dbReference>
<reference evidence="3" key="1">
    <citation type="journal article" date="2019" name="Int. J. Syst. Evol. Microbiol.">
        <title>The Global Catalogue of Microorganisms (GCM) 10K type strain sequencing project: providing services to taxonomists for standard genome sequencing and annotation.</title>
        <authorList>
            <consortium name="The Broad Institute Genomics Platform"/>
            <consortium name="The Broad Institute Genome Sequencing Center for Infectious Disease"/>
            <person name="Wu L."/>
            <person name="Ma J."/>
        </authorList>
    </citation>
    <scope>NUCLEOTIDE SEQUENCE [LARGE SCALE GENOMIC DNA]</scope>
    <source>
        <strain evidence="3">JCM 11650</strain>
    </source>
</reference>
<feature type="domain" description="UspA" evidence="1">
    <location>
        <begin position="4"/>
        <end position="127"/>
    </location>
</feature>
<comment type="caution">
    <text evidence="2">The sequence shown here is derived from an EMBL/GenBank/DDBJ whole genome shotgun (WGS) entry which is preliminary data.</text>
</comment>
<proteinExistence type="predicted"/>